<dbReference type="GO" id="GO:0006508">
    <property type="term" value="P:proteolysis"/>
    <property type="evidence" value="ECO:0007669"/>
    <property type="project" value="UniProtKB-KW"/>
</dbReference>
<keyword evidence="3" id="KW-0378">Hydrolase</keyword>
<feature type="region of interest" description="Disordered" evidence="4">
    <location>
        <begin position="319"/>
        <end position="354"/>
    </location>
</feature>
<organism evidence="6 7">
    <name type="scientific">Knoellia remsis</name>
    <dbReference type="NCBI Taxonomy" id="407159"/>
    <lineage>
        <taxon>Bacteria</taxon>
        <taxon>Bacillati</taxon>
        <taxon>Actinomycetota</taxon>
        <taxon>Actinomycetes</taxon>
        <taxon>Micrococcales</taxon>
        <taxon>Intrasporangiaceae</taxon>
        <taxon>Knoellia</taxon>
    </lineage>
</organism>
<dbReference type="SMART" id="SM00228">
    <property type="entry name" value="PDZ"/>
    <property type="match status" value="1"/>
</dbReference>
<dbReference type="SUPFAM" id="SSF50494">
    <property type="entry name" value="Trypsin-like serine proteases"/>
    <property type="match status" value="1"/>
</dbReference>
<feature type="compositionally biased region" description="Polar residues" evidence="4">
    <location>
        <begin position="81"/>
        <end position="91"/>
    </location>
</feature>
<reference evidence="6 7" key="1">
    <citation type="submission" date="2018-03" db="EMBL/GenBank/DDBJ databases">
        <title>Genomic Encyclopedia of Archaeal and Bacterial Type Strains, Phase II (KMG-II): from individual species to whole genera.</title>
        <authorList>
            <person name="Goeker M."/>
        </authorList>
    </citation>
    <scope>NUCLEOTIDE SEQUENCE [LARGE SCALE GENOMIC DNA]</scope>
    <source>
        <strain evidence="6 7">ATCC BAA-1496</strain>
    </source>
</reference>
<evidence type="ECO:0000313" key="7">
    <source>
        <dbReference type="Proteomes" id="UP000237822"/>
    </source>
</evidence>
<dbReference type="InterPro" id="IPR001940">
    <property type="entry name" value="Peptidase_S1C"/>
</dbReference>
<evidence type="ECO:0000256" key="1">
    <source>
        <dbReference type="ARBA" id="ARBA00010541"/>
    </source>
</evidence>
<dbReference type="GO" id="GO:0004252">
    <property type="term" value="F:serine-type endopeptidase activity"/>
    <property type="evidence" value="ECO:0007669"/>
    <property type="project" value="InterPro"/>
</dbReference>
<comment type="caution">
    <text evidence="6">The sequence shown here is derived from an EMBL/GenBank/DDBJ whole genome shotgun (WGS) entry which is preliminary data.</text>
</comment>
<sequence length="525" mass="52599">MSHTESGHPASRPDAPADVPAGGAPTQTLPHQSAQPRPPHDGQPHGGQPHGGQPHPPQSGAAHPTHGGQPHGQQPPAYSAGDTQRYLNAQPDTARPQPAPTTWYGANEPAGPAFPPPPAPGAAPHEPAPQPTPRRRRGELVAVAALAAVLASGGTFAAAQLTQDTQTSSTASPSSELGRGTQSAPVSQADPQNPNWTATAAAVSPSVVAIKTDSGEGSGVVIDSSGNVITNNHVVAGAQQLTVTLSDGRTFKARIRGTDPSTDLAVLSIEAAPKDLKPIAIGDSEALKVGDPVMAVGNPLGLAGTVTTGIVSALNRPVTTQAAQGQPQQQPQNPFGNPYGEGQQGPQNQEQGEGNQPVVTNAIQTSAAINPGNSGGALVNANGQLIGINSSIASLGSSGGSSGNIGIGFAIPIKEAARIAKELIADGKAEHAYLGVSVLDGTASDGSATRAGAKLQSVSPNTPAAKAGLKTGDVVTAVNDESVDSSESLVAHIREYAVGDKVTVTLLRDGKSQDVAVTLEAAPSN</sequence>
<dbReference type="PANTHER" id="PTHR43343:SF3">
    <property type="entry name" value="PROTEASE DO-LIKE 8, CHLOROPLASTIC"/>
    <property type="match status" value="1"/>
</dbReference>
<feature type="region of interest" description="Disordered" evidence="4">
    <location>
        <begin position="1"/>
        <end position="136"/>
    </location>
</feature>
<dbReference type="EMBL" id="PVTI01000046">
    <property type="protein sequence ID" value="PRY49111.1"/>
    <property type="molecule type" value="Genomic_DNA"/>
</dbReference>
<dbReference type="InterPro" id="IPR043504">
    <property type="entry name" value="Peptidase_S1_PA_chymotrypsin"/>
</dbReference>
<feature type="domain" description="PDZ" evidence="5">
    <location>
        <begin position="423"/>
        <end position="510"/>
    </location>
</feature>
<keyword evidence="7" id="KW-1185">Reference proteome</keyword>
<evidence type="ECO:0000259" key="5">
    <source>
        <dbReference type="PROSITE" id="PS50106"/>
    </source>
</evidence>
<dbReference type="AlphaFoldDB" id="A0A2T0TTY1"/>
<dbReference type="PROSITE" id="PS50106">
    <property type="entry name" value="PDZ"/>
    <property type="match status" value="1"/>
</dbReference>
<gene>
    <name evidence="6" type="ORF">BCF74_1465</name>
</gene>
<dbReference type="InterPro" id="IPR051201">
    <property type="entry name" value="Chloro_Bact_Ser_Proteases"/>
</dbReference>
<feature type="compositionally biased region" description="Low complexity" evidence="4">
    <location>
        <begin position="13"/>
        <end position="25"/>
    </location>
</feature>
<comment type="similarity">
    <text evidence="1">Belongs to the peptidase S1C family.</text>
</comment>
<feature type="compositionally biased region" description="Pro residues" evidence="4">
    <location>
        <begin position="112"/>
        <end position="132"/>
    </location>
</feature>
<dbReference type="SUPFAM" id="SSF50156">
    <property type="entry name" value="PDZ domain-like"/>
    <property type="match status" value="1"/>
</dbReference>
<dbReference type="PANTHER" id="PTHR43343">
    <property type="entry name" value="PEPTIDASE S12"/>
    <property type="match status" value="1"/>
</dbReference>
<evidence type="ECO:0000256" key="3">
    <source>
        <dbReference type="ARBA" id="ARBA00022801"/>
    </source>
</evidence>
<dbReference type="InterPro" id="IPR009003">
    <property type="entry name" value="Peptidase_S1_PA"/>
</dbReference>
<name>A0A2T0TTY1_9MICO</name>
<dbReference type="PRINTS" id="PR00834">
    <property type="entry name" value="PROTEASES2C"/>
</dbReference>
<evidence type="ECO:0000256" key="2">
    <source>
        <dbReference type="ARBA" id="ARBA00022670"/>
    </source>
</evidence>
<dbReference type="Proteomes" id="UP000237822">
    <property type="component" value="Unassembled WGS sequence"/>
</dbReference>
<dbReference type="InterPro" id="IPR036034">
    <property type="entry name" value="PDZ_sf"/>
</dbReference>
<evidence type="ECO:0000313" key="6">
    <source>
        <dbReference type="EMBL" id="PRY49111.1"/>
    </source>
</evidence>
<accession>A0A2T0TTY1</accession>
<dbReference type="Pfam" id="PF13180">
    <property type="entry name" value="PDZ_2"/>
    <property type="match status" value="1"/>
</dbReference>
<feature type="region of interest" description="Disordered" evidence="4">
    <location>
        <begin position="163"/>
        <end position="196"/>
    </location>
</feature>
<feature type="compositionally biased region" description="Low complexity" evidence="4">
    <location>
        <begin position="321"/>
        <end position="354"/>
    </location>
</feature>
<dbReference type="Pfam" id="PF13365">
    <property type="entry name" value="Trypsin_2"/>
    <property type="match status" value="1"/>
</dbReference>
<dbReference type="Gene3D" id="2.30.42.10">
    <property type="match status" value="1"/>
</dbReference>
<dbReference type="InterPro" id="IPR001478">
    <property type="entry name" value="PDZ"/>
</dbReference>
<dbReference type="Gene3D" id="2.40.10.10">
    <property type="entry name" value="Trypsin-like serine proteases"/>
    <property type="match status" value="2"/>
</dbReference>
<dbReference type="RefSeq" id="WP_177426689.1">
    <property type="nucleotide sequence ID" value="NZ_PVTI01000046.1"/>
</dbReference>
<evidence type="ECO:0000256" key="4">
    <source>
        <dbReference type="SAM" id="MobiDB-lite"/>
    </source>
</evidence>
<keyword evidence="2 6" id="KW-0645">Protease</keyword>
<proteinExistence type="inferred from homology"/>
<protein>
    <submittedName>
        <fullName evidence="6">Putative serine protease PepD</fullName>
    </submittedName>
</protein>